<reference evidence="1" key="1">
    <citation type="submission" date="2023-06" db="EMBL/GenBank/DDBJ databases">
        <title>Complete Genome of Candidatus Phytoplasma asteris M8.</title>
        <authorList>
            <person name="Toth R."/>
            <person name="Ilic A.-M."/>
            <person name="Huettel B."/>
            <person name="Duduk B."/>
            <person name="Kube M."/>
        </authorList>
    </citation>
    <scope>NUCLEOTIDE SEQUENCE [LARGE SCALE GENOMIC DNA]</scope>
    <source>
        <strain evidence="1">M8</strain>
    </source>
</reference>
<dbReference type="Proteomes" id="UP001483898">
    <property type="component" value="Chromosome"/>
</dbReference>
<accession>A0ABZ3CCD6</accession>
<dbReference type="EMBL" id="CP128414">
    <property type="protein sequence ID" value="WZX02133.1"/>
    <property type="molecule type" value="Genomic_DNA"/>
</dbReference>
<protein>
    <submittedName>
        <fullName evidence="1">Uncharacterized protein</fullName>
    </submittedName>
</protein>
<sequence>MGCFFKWVEIQLLQNSKRKTQNNTLKSKDQTIKNQLLIL</sequence>
<evidence type="ECO:0000313" key="1">
    <source>
        <dbReference type="EMBL" id="WZX02133.1"/>
    </source>
</evidence>
<gene>
    <name evidence="1" type="ORF">QN326_01000</name>
</gene>
<organism evidence="1 2">
    <name type="scientific">Candidatus Phytoplasma asteris</name>
    <dbReference type="NCBI Taxonomy" id="85620"/>
    <lineage>
        <taxon>Bacteria</taxon>
        <taxon>Bacillati</taxon>
        <taxon>Mycoplasmatota</taxon>
        <taxon>Mollicutes</taxon>
        <taxon>Acholeplasmatales</taxon>
        <taxon>Acholeplasmataceae</taxon>
        <taxon>Candidatus Phytoplasma</taxon>
        <taxon>16SrI (Aster yellows group)</taxon>
    </lineage>
</organism>
<keyword evidence="2" id="KW-1185">Reference proteome</keyword>
<evidence type="ECO:0000313" key="2">
    <source>
        <dbReference type="Proteomes" id="UP001483898"/>
    </source>
</evidence>
<name>A0ABZ3CCD6_9MOLU</name>
<proteinExistence type="predicted"/>